<evidence type="ECO:0000256" key="1">
    <source>
        <dbReference type="SAM" id="MobiDB-lite"/>
    </source>
</evidence>
<feature type="compositionally biased region" description="Polar residues" evidence="1">
    <location>
        <begin position="17"/>
        <end position="34"/>
    </location>
</feature>
<name>A0AA85KH07_TRIRE</name>
<reference evidence="3" key="2">
    <citation type="submission" date="2023-11" db="UniProtKB">
        <authorList>
            <consortium name="WormBaseParasite"/>
        </authorList>
    </citation>
    <scope>IDENTIFICATION</scope>
</reference>
<proteinExistence type="predicted"/>
<evidence type="ECO:0000313" key="2">
    <source>
        <dbReference type="Proteomes" id="UP000050795"/>
    </source>
</evidence>
<feature type="compositionally biased region" description="Basic residues" evidence="1">
    <location>
        <begin position="264"/>
        <end position="278"/>
    </location>
</feature>
<keyword evidence="2" id="KW-1185">Reference proteome</keyword>
<dbReference type="AlphaFoldDB" id="A0AA85KH07"/>
<dbReference type="Pfam" id="PF01221">
    <property type="entry name" value="Dynein_light"/>
    <property type="match status" value="1"/>
</dbReference>
<accession>A0AA85KH07</accession>
<dbReference type="GO" id="GO:0030286">
    <property type="term" value="C:dynein complex"/>
    <property type="evidence" value="ECO:0007669"/>
    <property type="project" value="InterPro"/>
</dbReference>
<dbReference type="InterPro" id="IPR001372">
    <property type="entry name" value="Dynein_light_chain_typ-1/2"/>
</dbReference>
<protein>
    <submittedName>
        <fullName evidence="3">Uncharacterized protein</fullName>
    </submittedName>
</protein>
<dbReference type="GO" id="GO:0007017">
    <property type="term" value="P:microtubule-based process"/>
    <property type="evidence" value="ECO:0007669"/>
    <property type="project" value="InterPro"/>
</dbReference>
<dbReference type="SUPFAM" id="SSF54648">
    <property type="entry name" value="DLC"/>
    <property type="match status" value="1"/>
</dbReference>
<feature type="region of interest" description="Disordered" evidence="1">
    <location>
        <begin position="122"/>
        <end position="181"/>
    </location>
</feature>
<dbReference type="WBParaSite" id="TREG1_89450.1">
    <property type="protein sequence ID" value="TREG1_89450.1"/>
    <property type="gene ID" value="TREG1_89450"/>
</dbReference>
<dbReference type="Gene3D" id="3.30.740.10">
    <property type="entry name" value="Protein Inhibitor Of Neuronal Nitric Oxide Synthase"/>
    <property type="match status" value="1"/>
</dbReference>
<evidence type="ECO:0000313" key="3">
    <source>
        <dbReference type="WBParaSite" id="TREG1_89450.1"/>
    </source>
</evidence>
<dbReference type="Proteomes" id="UP000050795">
    <property type="component" value="Unassembled WGS sequence"/>
</dbReference>
<dbReference type="InterPro" id="IPR037177">
    <property type="entry name" value="DLC_sf"/>
</dbReference>
<dbReference type="SMART" id="SM01375">
    <property type="entry name" value="Dynein_light"/>
    <property type="match status" value="1"/>
</dbReference>
<feature type="region of interest" description="Disordered" evidence="1">
    <location>
        <begin position="1"/>
        <end position="67"/>
    </location>
</feature>
<feature type="region of interest" description="Disordered" evidence="1">
    <location>
        <begin position="259"/>
        <end position="289"/>
    </location>
</feature>
<feature type="compositionally biased region" description="Basic residues" evidence="1">
    <location>
        <begin position="129"/>
        <end position="159"/>
    </location>
</feature>
<feature type="compositionally biased region" description="Low complexity" evidence="1">
    <location>
        <begin position="1"/>
        <end position="16"/>
    </location>
</feature>
<feature type="compositionally biased region" description="Low complexity" evidence="1">
    <location>
        <begin position="279"/>
        <end position="289"/>
    </location>
</feature>
<organism evidence="2 3">
    <name type="scientific">Trichobilharzia regenti</name>
    <name type="common">Nasal bird schistosome</name>
    <dbReference type="NCBI Taxonomy" id="157069"/>
    <lineage>
        <taxon>Eukaryota</taxon>
        <taxon>Metazoa</taxon>
        <taxon>Spiralia</taxon>
        <taxon>Lophotrochozoa</taxon>
        <taxon>Platyhelminthes</taxon>
        <taxon>Trematoda</taxon>
        <taxon>Digenea</taxon>
        <taxon>Strigeidida</taxon>
        <taxon>Schistosomatoidea</taxon>
        <taxon>Schistosomatidae</taxon>
        <taxon>Trichobilharzia</taxon>
    </lineage>
</organism>
<sequence length="511" mass="58958">MESQTLTSTTLSRSDSPGSLLNERTSDTLQSSPTVRIAYSPRLEISNPRDKNDVNNNNTDNDERQKSINKSEKIFLLPGTERVVKVTKKFAFSNDNKEYIDDENEVYIDNDEYDENKTESKYYRTNVSLHKRHRVSHRSGHSRRQHHYQHRQRHHRRHQHSSDHQESIQSPLDSNGYKKPATSSVLSSITYNPTNIDQKRVISRLEFIAPEHLQSDTNENGNTSGEGYLDMNNDMHSYVTSQSKGNRSPGFKQSQLFMPVSRSSSKRKHLNKGHKNYQRSHSSLNRLHSRTSMESSICRKCHSVICPRCHESVNTLSHEHYDSRSLNRADAYCNRKVNGISCPSLDHICPYILNQKYKSLSNSRMQITPALHHHHHHHHRHMCLAKSVPSLSTLDLYDIHPDYLSLHSLGSNRLTNRMEIEYMQIEGDENLNMTLSPAKLNWITDLARQSLNKTKDLDTVAKMMKESLDEEFGKLWHSIVGSDSYGSNLATLPGALISFRVDKWAFLLWQT</sequence>
<reference evidence="2" key="1">
    <citation type="submission" date="2022-06" db="EMBL/GenBank/DDBJ databases">
        <authorList>
            <person name="Berger JAMES D."/>
            <person name="Berger JAMES D."/>
        </authorList>
    </citation>
    <scope>NUCLEOTIDE SEQUENCE [LARGE SCALE GENOMIC DNA]</scope>
</reference>
<dbReference type="CDD" id="cd21450">
    <property type="entry name" value="DLC-like_DYNLL1-like"/>
    <property type="match status" value="1"/>
</dbReference>